<feature type="region of interest" description="Disordered" evidence="2">
    <location>
        <begin position="383"/>
        <end position="409"/>
    </location>
</feature>
<sequence>MLAVITTDGLSLLPPSTLKGGIATSETSFTPQDNGLTAISCATDNPSLFISSANSVSRYDPFAKGAKAIHTTEYGTITCLVSKDKGNTQIFGAGNKVCILECGSGTGKISKTFDSHKSTITSLALSNDATLLASTSADAVHVYNLTLASHTVLRGLPLTGGQKITACAFHPHSRGRLFLGIGRQMAVYDTTRPSAPLKLALMPDGTSGEVVAIACSPFSKTLVAIATTGGDVGLLDLEKDKSPRRNFNVKVPITSLLFSPEGDAIYIGTENGKVLVKSLRALDKPPVAIVVSKEGDRIQGMAIQAKGKATSTDPAPKANTVSSRKPAEPPVPGKRTVSAAESRKARLAAEVHLHVDGAAAATGAATKVALERRKELKANVAAARKAEETKVPTPEPPREKRVFSPVRDPLGNTESVADISVQIESLMEMKPAKVEAARAKENIAETLSALKRARSTSPGKAAPVSRPTSAVSAGRTDPTRPANEKTESAATRTRTKSNASTRSQEVAERQRMRTSSSGTCVPSSSSGTLSSASSRPLSATSSRSSGSSKHRGISAATSRRTPSPDLPSPEKQPLTPPPMKEKDRKSRMRGMGVLGHGTPEVDVWMAAGKGKGKAGEEEPGRRVGFAAEARLSATLQESESEGEDEDAGERSLVISPRRPPPQDTWAPAPSPLRGAPSPGHGSSPQDLLRTIVQDVMYDFQRDTKTEMMGLHLDLVRMGRTWRREMKETMQEYLEELRELREENRRLREENDRLRRGF</sequence>
<dbReference type="RefSeq" id="XP_007863225.1">
    <property type="nucleotide sequence ID" value="XM_007865034.1"/>
</dbReference>
<dbReference type="KEGG" id="gtr:GLOTRDRAFT_136729"/>
<evidence type="ECO:0000313" key="3">
    <source>
        <dbReference type="EMBL" id="EPQ57893.1"/>
    </source>
</evidence>
<feature type="compositionally biased region" description="Acidic residues" evidence="2">
    <location>
        <begin position="638"/>
        <end position="647"/>
    </location>
</feature>
<dbReference type="Pfam" id="PF00400">
    <property type="entry name" value="WD40"/>
    <property type="match status" value="1"/>
</dbReference>
<gene>
    <name evidence="3" type="ORF">GLOTRDRAFT_136729</name>
</gene>
<dbReference type="eggNOG" id="KOG4378">
    <property type="taxonomic scope" value="Eukaryota"/>
</dbReference>
<dbReference type="InterPro" id="IPR001680">
    <property type="entry name" value="WD40_rpt"/>
</dbReference>
<evidence type="ECO:0000313" key="4">
    <source>
        <dbReference type="Proteomes" id="UP000030669"/>
    </source>
</evidence>
<dbReference type="InterPro" id="IPR015943">
    <property type="entry name" value="WD40/YVTN_repeat-like_dom_sf"/>
</dbReference>
<proteinExistence type="predicted"/>
<feature type="region of interest" description="Disordered" evidence="2">
    <location>
        <begin position="451"/>
        <end position="601"/>
    </location>
</feature>
<dbReference type="GeneID" id="19303611"/>
<dbReference type="Proteomes" id="UP000030669">
    <property type="component" value="Unassembled WGS sequence"/>
</dbReference>
<evidence type="ECO:0000256" key="1">
    <source>
        <dbReference type="SAM" id="Coils"/>
    </source>
</evidence>
<feature type="compositionally biased region" description="Polar residues" evidence="2">
    <location>
        <begin position="488"/>
        <end position="504"/>
    </location>
</feature>
<keyword evidence="1" id="KW-0175">Coiled coil</keyword>
<dbReference type="SUPFAM" id="SSF50978">
    <property type="entry name" value="WD40 repeat-like"/>
    <property type="match status" value="1"/>
</dbReference>
<dbReference type="GO" id="GO:0006281">
    <property type="term" value="P:DNA repair"/>
    <property type="evidence" value="ECO:0007669"/>
    <property type="project" value="TreeGrafter"/>
</dbReference>
<dbReference type="AlphaFoldDB" id="S7QF08"/>
<dbReference type="OMA" id="MYDFRRE"/>
<dbReference type="PANTHER" id="PTHR19932:SF10">
    <property type="entry name" value="WD REPEAT AND HMG-BOX DNA-BINDING PROTEIN 1"/>
    <property type="match status" value="1"/>
</dbReference>
<dbReference type="SMART" id="SM00320">
    <property type="entry name" value="WD40"/>
    <property type="match status" value="3"/>
</dbReference>
<dbReference type="GO" id="GO:0000278">
    <property type="term" value="P:mitotic cell cycle"/>
    <property type="evidence" value="ECO:0007669"/>
    <property type="project" value="TreeGrafter"/>
</dbReference>
<keyword evidence="4" id="KW-1185">Reference proteome</keyword>
<feature type="coiled-coil region" evidence="1">
    <location>
        <begin position="722"/>
        <end position="756"/>
    </location>
</feature>
<dbReference type="GO" id="GO:0043596">
    <property type="term" value="C:nuclear replication fork"/>
    <property type="evidence" value="ECO:0007669"/>
    <property type="project" value="TreeGrafter"/>
</dbReference>
<dbReference type="Gene3D" id="2.130.10.10">
    <property type="entry name" value="YVTN repeat-like/Quinoprotein amine dehydrogenase"/>
    <property type="match status" value="2"/>
</dbReference>
<feature type="compositionally biased region" description="Polar residues" evidence="2">
    <location>
        <begin position="309"/>
        <end position="323"/>
    </location>
</feature>
<dbReference type="OrthoDB" id="1602884at2759"/>
<dbReference type="STRING" id="670483.S7QF08"/>
<dbReference type="EMBL" id="KB469298">
    <property type="protein sequence ID" value="EPQ57893.1"/>
    <property type="molecule type" value="Genomic_DNA"/>
</dbReference>
<dbReference type="GO" id="GO:0006261">
    <property type="term" value="P:DNA-templated DNA replication"/>
    <property type="evidence" value="ECO:0007669"/>
    <property type="project" value="TreeGrafter"/>
</dbReference>
<feature type="region of interest" description="Disordered" evidence="2">
    <location>
        <begin position="634"/>
        <end position="685"/>
    </location>
</feature>
<protein>
    <submittedName>
        <fullName evidence="3">WD40 repeat-like protein</fullName>
    </submittedName>
</protein>
<dbReference type="GO" id="GO:0003682">
    <property type="term" value="F:chromatin binding"/>
    <property type="evidence" value="ECO:0007669"/>
    <property type="project" value="TreeGrafter"/>
</dbReference>
<accession>S7QF08</accession>
<dbReference type="PANTHER" id="PTHR19932">
    <property type="entry name" value="WD REPEAT AND HMG-BOX DNA BINDING PROTEIN"/>
    <property type="match status" value="1"/>
</dbReference>
<organism evidence="3 4">
    <name type="scientific">Gloeophyllum trabeum (strain ATCC 11539 / FP-39264 / Madison 617)</name>
    <name type="common">Brown rot fungus</name>
    <dbReference type="NCBI Taxonomy" id="670483"/>
    <lineage>
        <taxon>Eukaryota</taxon>
        <taxon>Fungi</taxon>
        <taxon>Dikarya</taxon>
        <taxon>Basidiomycota</taxon>
        <taxon>Agaricomycotina</taxon>
        <taxon>Agaricomycetes</taxon>
        <taxon>Gloeophyllales</taxon>
        <taxon>Gloeophyllaceae</taxon>
        <taxon>Gloeophyllum</taxon>
    </lineage>
</organism>
<feature type="compositionally biased region" description="Basic and acidic residues" evidence="2">
    <location>
        <begin position="384"/>
        <end position="402"/>
    </location>
</feature>
<evidence type="ECO:0000256" key="2">
    <source>
        <dbReference type="SAM" id="MobiDB-lite"/>
    </source>
</evidence>
<name>S7QF08_GLOTA</name>
<dbReference type="HOGENOM" id="CLU_020126_0_0_1"/>
<reference evidence="3 4" key="1">
    <citation type="journal article" date="2012" name="Science">
        <title>The Paleozoic origin of enzymatic lignin decomposition reconstructed from 31 fungal genomes.</title>
        <authorList>
            <person name="Floudas D."/>
            <person name="Binder M."/>
            <person name="Riley R."/>
            <person name="Barry K."/>
            <person name="Blanchette R.A."/>
            <person name="Henrissat B."/>
            <person name="Martinez A.T."/>
            <person name="Otillar R."/>
            <person name="Spatafora J.W."/>
            <person name="Yadav J.S."/>
            <person name="Aerts A."/>
            <person name="Benoit I."/>
            <person name="Boyd A."/>
            <person name="Carlson A."/>
            <person name="Copeland A."/>
            <person name="Coutinho P.M."/>
            <person name="de Vries R.P."/>
            <person name="Ferreira P."/>
            <person name="Findley K."/>
            <person name="Foster B."/>
            <person name="Gaskell J."/>
            <person name="Glotzer D."/>
            <person name="Gorecki P."/>
            <person name="Heitman J."/>
            <person name="Hesse C."/>
            <person name="Hori C."/>
            <person name="Igarashi K."/>
            <person name="Jurgens J.A."/>
            <person name="Kallen N."/>
            <person name="Kersten P."/>
            <person name="Kohler A."/>
            <person name="Kuees U."/>
            <person name="Kumar T.K.A."/>
            <person name="Kuo A."/>
            <person name="LaButti K."/>
            <person name="Larrondo L.F."/>
            <person name="Lindquist E."/>
            <person name="Ling A."/>
            <person name="Lombard V."/>
            <person name="Lucas S."/>
            <person name="Lundell T."/>
            <person name="Martin R."/>
            <person name="McLaughlin D.J."/>
            <person name="Morgenstern I."/>
            <person name="Morin E."/>
            <person name="Murat C."/>
            <person name="Nagy L.G."/>
            <person name="Nolan M."/>
            <person name="Ohm R.A."/>
            <person name="Patyshakuliyeva A."/>
            <person name="Rokas A."/>
            <person name="Ruiz-Duenas F.J."/>
            <person name="Sabat G."/>
            <person name="Salamov A."/>
            <person name="Samejima M."/>
            <person name="Schmutz J."/>
            <person name="Slot J.C."/>
            <person name="St John F."/>
            <person name="Stenlid J."/>
            <person name="Sun H."/>
            <person name="Sun S."/>
            <person name="Syed K."/>
            <person name="Tsang A."/>
            <person name="Wiebenga A."/>
            <person name="Young D."/>
            <person name="Pisabarro A."/>
            <person name="Eastwood D.C."/>
            <person name="Martin F."/>
            <person name="Cullen D."/>
            <person name="Grigoriev I.V."/>
            <person name="Hibbett D.S."/>
        </authorList>
    </citation>
    <scope>NUCLEOTIDE SEQUENCE [LARGE SCALE GENOMIC DNA]</scope>
    <source>
        <strain evidence="3 4">ATCC 11539</strain>
    </source>
</reference>
<dbReference type="InterPro" id="IPR036322">
    <property type="entry name" value="WD40_repeat_dom_sf"/>
</dbReference>
<feature type="compositionally biased region" description="Low complexity" evidence="2">
    <location>
        <begin position="514"/>
        <end position="547"/>
    </location>
</feature>
<feature type="region of interest" description="Disordered" evidence="2">
    <location>
        <begin position="305"/>
        <end position="341"/>
    </location>
</feature>